<dbReference type="EMBL" id="FOMR01000018">
    <property type="protein sequence ID" value="SFE47800.1"/>
    <property type="molecule type" value="Genomic_DNA"/>
</dbReference>
<dbReference type="Pfam" id="PF00282">
    <property type="entry name" value="Pyridoxal_deC"/>
    <property type="match status" value="1"/>
</dbReference>
<dbReference type="Gene3D" id="3.90.1150.10">
    <property type="entry name" value="Aspartate Aminotransferase, domain 1"/>
    <property type="match status" value="1"/>
</dbReference>
<sequence>MSERLYEKWFLGDSNQSLEQYYDFMNQAAETLETYFATGKSSFSGNTPSQVRAQLMTNFIDMGPEKGQNTETLFKHIGESILQNAVHVHHPACVAHLQCPPLIPAMAAEVLIAGMNQSLDSWDQSGAATIVEQEVVSWLCDLYQLPNGDGVFTTGGTQSNYMGLLLAREHISERLWNWNPRQKGMHPESHRLRILCSEEAHFTVQQSAAFLGLGEQSVVSISTDENYRLSITELEQKLDGLFQKDMLPFALFATAGTTDFGSIDPLPQMAELAHEYGLWFHVDAAYGGAVQLSEMYKGKIDGIQEADSITIDFHKQFYQPISSGVFLLKDQKNFQHLKLNADYLNPEEDEAEGIPNLVGKSVQTTRRFDALKLFLSLQSLGVNRLGSMVDTTIDLARQVAQLLVEDPYIQIEHEPELNAIVFRFSHAQVDDKGIDEINMKIHDELLRTGKAVIARTKVNGKAYLKLTLLNPNTTIDDIETLLQELKCIAFNLLEQQEGLLV</sequence>
<dbReference type="PANTHER" id="PTHR45677">
    <property type="entry name" value="GLUTAMATE DECARBOXYLASE-RELATED"/>
    <property type="match status" value="1"/>
</dbReference>
<dbReference type="AlphaFoldDB" id="A0A1I2AY29"/>
<evidence type="ECO:0000256" key="7">
    <source>
        <dbReference type="RuleBase" id="RU000382"/>
    </source>
</evidence>
<dbReference type="GO" id="GO:0005737">
    <property type="term" value="C:cytoplasm"/>
    <property type="evidence" value="ECO:0007669"/>
    <property type="project" value="TreeGrafter"/>
</dbReference>
<dbReference type="OrthoDB" id="9803665at2"/>
<dbReference type="GO" id="GO:0030170">
    <property type="term" value="F:pyridoxal phosphate binding"/>
    <property type="evidence" value="ECO:0007669"/>
    <property type="project" value="InterPro"/>
</dbReference>
<dbReference type="PANTHER" id="PTHR45677:SF8">
    <property type="entry name" value="CYSTEINE SULFINIC ACID DECARBOXYLASE"/>
    <property type="match status" value="1"/>
</dbReference>
<gene>
    <name evidence="8" type="ORF">SAMN05216238_11821</name>
</gene>
<dbReference type="GO" id="GO:0006520">
    <property type="term" value="P:amino acid metabolic process"/>
    <property type="evidence" value="ECO:0007669"/>
    <property type="project" value="InterPro"/>
</dbReference>
<evidence type="ECO:0000256" key="3">
    <source>
        <dbReference type="ARBA" id="ARBA00022793"/>
    </source>
</evidence>
<keyword evidence="9" id="KW-1185">Reference proteome</keyword>
<keyword evidence="4 6" id="KW-0663">Pyridoxal phosphate</keyword>
<dbReference type="SUPFAM" id="SSF53383">
    <property type="entry name" value="PLP-dependent transferases"/>
    <property type="match status" value="1"/>
</dbReference>
<dbReference type="STRING" id="640948.SAMN05216238_11821"/>
<evidence type="ECO:0000256" key="5">
    <source>
        <dbReference type="ARBA" id="ARBA00023239"/>
    </source>
</evidence>
<evidence type="ECO:0000256" key="6">
    <source>
        <dbReference type="PIRSR" id="PIRSR602129-50"/>
    </source>
</evidence>
<keyword evidence="5 7" id="KW-0456">Lyase</keyword>
<dbReference type="Proteomes" id="UP000199474">
    <property type="component" value="Unassembled WGS sequence"/>
</dbReference>
<dbReference type="PRINTS" id="PR00800">
    <property type="entry name" value="YHDCRBOXLASE"/>
</dbReference>
<protein>
    <submittedName>
        <fullName evidence="8">L-2,4-diaminobutyrate decarboxylase</fullName>
    </submittedName>
</protein>
<dbReference type="InterPro" id="IPR010977">
    <property type="entry name" value="Aromatic_deC"/>
</dbReference>
<evidence type="ECO:0000313" key="8">
    <source>
        <dbReference type="EMBL" id="SFE47800.1"/>
    </source>
</evidence>
<dbReference type="InterPro" id="IPR015422">
    <property type="entry name" value="PyrdxlP-dep_Trfase_small"/>
</dbReference>
<comment type="similarity">
    <text evidence="2 7">Belongs to the group II decarboxylase family.</text>
</comment>
<reference evidence="9" key="1">
    <citation type="submission" date="2016-10" db="EMBL/GenBank/DDBJ databases">
        <authorList>
            <person name="Varghese N."/>
            <person name="Submissions S."/>
        </authorList>
    </citation>
    <scope>NUCLEOTIDE SEQUENCE [LARGE SCALE GENOMIC DNA]</scope>
    <source>
        <strain evidence="9">DSM 22530</strain>
    </source>
</reference>
<dbReference type="CDD" id="cd06450">
    <property type="entry name" value="DOPA_deC_like"/>
    <property type="match status" value="1"/>
</dbReference>
<accession>A0A1I2AY29</accession>
<evidence type="ECO:0000256" key="4">
    <source>
        <dbReference type="ARBA" id="ARBA00022898"/>
    </source>
</evidence>
<evidence type="ECO:0000313" key="9">
    <source>
        <dbReference type="Proteomes" id="UP000199474"/>
    </source>
</evidence>
<dbReference type="GO" id="GO:0019752">
    <property type="term" value="P:carboxylic acid metabolic process"/>
    <property type="evidence" value="ECO:0007669"/>
    <property type="project" value="InterPro"/>
</dbReference>
<dbReference type="Gene3D" id="3.40.640.10">
    <property type="entry name" value="Type I PLP-dependent aspartate aminotransferase-like (Major domain)"/>
    <property type="match status" value="1"/>
</dbReference>
<dbReference type="GO" id="GO:0004058">
    <property type="term" value="F:aromatic-L-amino-acid decarboxylase activity"/>
    <property type="evidence" value="ECO:0007669"/>
    <property type="project" value="UniProtKB-ARBA"/>
</dbReference>
<dbReference type="InterPro" id="IPR015421">
    <property type="entry name" value="PyrdxlP-dep_Trfase_major"/>
</dbReference>
<name>A0A1I2AY29_9BACI</name>
<dbReference type="RefSeq" id="WP_090087651.1">
    <property type="nucleotide sequence ID" value="NZ_FOMR01000018.1"/>
</dbReference>
<organism evidence="8 9">
    <name type="scientific">Lentibacillus persicus</name>
    <dbReference type="NCBI Taxonomy" id="640948"/>
    <lineage>
        <taxon>Bacteria</taxon>
        <taxon>Bacillati</taxon>
        <taxon>Bacillota</taxon>
        <taxon>Bacilli</taxon>
        <taxon>Bacillales</taxon>
        <taxon>Bacillaceae</taxon>
        <taxon>Lentibacillus</taxon>
    </lineage>
</organism>
<comment type="cofactor">
    <cofactor evidence="1 6 7">
        <name>pyridoxal 5'-phosphate</name>
        <dbReference type="ChEBI" id="CHEBI:597326"/>
    </cofactor>
</comment>
<dbReference type="InterPro" id="IPR002129">
    <property type="entry name" value="PyrdxlP-dep_de-COase"/>
</dbReference>
<evidence type="ECO:0000256" key="2">
    <source>
        <dbReference type="ARBA" id="ARBA00009533"/>
    </source>
</evidence>
<dbReference type="Gene3D" id="1.20.1650.10">
    <property type="entry name" value="PLP-dependent transferases"/>
    <property type="match status" value="1"/>
</dbReference>
<proteinExistence type="inferred from homology"/>
<feature type="modified residue" description="N6-(pyridoxal phosphate)lysine" evidence="6">
    <location>
        <position position="315"/>
    </location>
</feature>
<evidence type="ECO:0000256" key="1">
    <source>
        <dbReference type="ARBA" id="ARBA00001933"/>
    </source>
</evidence>
<keyword evidence="3" id="KW-0210">Decarboxylase</keyword>
<dbReference type="InterPro" id="IPR015424">
    <property type="entry name" value="PyrdxlP-dep_Trfase"/>
</dbReference>